<dbReference type="PROSITE" id="PS50011">
    <property type="entry name" value="PROTEIN_KINASE_DOM"/>
    <property type="match status" value="1"/>
</dbReference>
<dbReference type="SMART" id="SM01260">
    <property type="entry name" value="LANC_like"/>
    <property type="match status" value="1"/>
</dbReference>
<protein>
    <recommendedName>
        <fullName evidence="1">Protein kinase domain-containing protein</fullName>
    </recommendedName>
</protein>
<dbReference type="InterPro" id="IPR053524">
    <property type="entry name" value="Aerial_hyphae_peptide-synth"/>
</dbReference>
<evidence type="ECO:0000313" key="3">
    <source>
        <dbReference type="Proteomes" id="UP000076643"/>
    </source>
</evidence>
<dbReference type="InterPro" id="IPR057929">
    <property type="entry name" value="RamC_N"/>
</dbReference>
<dbReference type="GO" id="GO:0005524">
    <property type="term" value="F:ATP binding"/>
    <property type="evidence" value="ECO:0007669"/>
    <property type="project" value="InterPro"/>
</dbReference>
<dbReference type="Proteomes" id="UP000076643">
    <property type="component" value="Unassembled WGS sequence"/>
</dbReference>
<dbReference type="Gene3D" id="1.50.10.10">
    <property type="match status" value="1"/>
</dbReference>
<dbReference type="EMBL" id="AUYB01000010">
    <property type="protein sequence ID" value="KZN47822.1"/>
    <property type="molecule type" value="Genomic_DNA"/>
</dbReference>
<dbReference type="InterPro" id="IPR058053">
    <property type="entry name" value="RamC_C"/>
</dbReference>
<dbReference type="PANTHER" id="PTHR44167:SF24">
    <property type="entry name" value="SERINE_THREONINE-PROTEIN KINASE CHK2"/>
    <property type="match status" value="1"/>
</dbReference>
<sequence length="889" mass="99269">MLDNLYTFGDKDFFSLPSELGADKEYSEVITSLLSKDWTVKRHNIWLAAAPKNMDIPVQGFKIHVSATEEEAIEVIHKTVQVCLDHKAAFKVICRKDIANQMASKSTGRSGSGKLITIYPVDFESFKVMIHDLYIATKDNNGPYILSDKRYKDSKVVHYRYGGYKLIPKPKPDGTADACLIQPDGTLVKDEREAFYSLPSWIDEPFKDEEVAEDDSEIKPLAGRYQVLEAFSFSNSGGVYKATDLETGETVVVKEARPYVQFSSLNAKSIYADTVLKNEYKILEALQGSEYFPKPVDCFTEWEHSFLVEEFVQGEAIRSFRAKEEVTLIPFTGNLATAEKFKQQFTWITKSCIDAIAYAHSQGIVLADISPNNIIVDSDNKRIKFIDFEGSFRVDTANEHRDSIPILATPGFTEQSNLVKEGATYKGDWYGLSMVLYSMLLPIQQAFEMNAEFKWSLLEKMVKDSGLPVQVINVIDALSKGLVEDAKAILDELDNITLSEEVADKIERIEEFPTVSSNFSDIENTLQRSLTNITKLLRSGIERKGHDFYLPVDFQAFDTHMGSLAYGYSGPALLLARAGKDIPEGLAAELDKSFAEKEASPGILVGYAGMALSQIELGNYDVARELLSKSMAVPFEQQASNFAHGLAGIGHGFVKLYQHTQHPDDLQQAIEAALLLRERRTFERGGYKYASSVEDNEGVGFMYGSTGVALFLIQLFNVTKQESYLEEARLALQFDLHVGLKPEGHYQWGDSESSQMVLPYVENGSSGIGSVVLRLYQATNDEYYLDIARKIALSSYSLYAAQQGLFSGSVGIADFLFDMHQVTEEQQYKDSALNILERSALFSISRNEGELFPGRTLIRLSTDLAMGSSGIGIVFDRVLNNKSRPLFDI</sequence>
<name>A0A167CLY4_9GAMM</name>
<dbReference type="AlphaFoldDB" id="A0A167CLY4"/>
<organism evidence="2 3">
    <name type="scientific">Pseudoalteromonas luteoviolacea DSM 6061</name>
    <dbReference type="NCBI Taxonomy" id="1365250"/>
    <lineage>
        <taxon>Bacteria</taxon>
        <taxon>Pseudomonadati</taxon>
        <taxon>Pseudomonadota</taxon>
        <taxon>Gammaproteobacteria</taxon>
        <taxon>Alteromonadales</taxon>
        <taxon>Pseudoalteromonadaceae</taxon>
        <taxon>Pseudoalteromonas</taxon>
    </lineage>
</organism>
<comment type="caution">
    <text evidence="2">The sequence shown here is derived from an EMBL/GenBank/DDBJ whole genome shotgun (WGS) entry which is preliminary data.</text>
</comment>
<dbReference type="InterPro" id="IPR000719">
    <property type="entry name" value="Prot_kinase_dom"/>
</dbReference>
<dbReference type="PANTHER" id="PTHR44167">
    <property type="entry name" value="OVARIAN-SPECIFIC SERINE/THREONINE-PROTEIN KINASE LOK-RELATED"/>
    <property type="match status" value="1"/>
</dbReference>
<reference evidence="2 3" key="1">
    <citation type="submission" date="2013-07" db="EMBL/GenBank/DDBJ databases">
        <title>Comparative Genomic and Metabolomic Analysis of Twelve Strains of Pseudoalteromonas luteoviolacea.</title>
        <authorList>
            <person name="Vynne N.G."/>
            <person name="Mansson M."/>
            <person name="Gram L."/>
        </authorList>
    </citation>
    <scope>NUCLEOTIDE SEQUENCE [LARGE SCALE GENOMIC DNA]</scope>
    <source>
        <strain evidence="2 3">DSM 6061</strain>
    </source>
</reference>
<dbReference type="Gene3D" id="1.10.510.10">
    <property type="entry name" value="Transferase(Phosphotransferase) domain 1"/>
    <property type="match status" value="1"/>
</dbReference>
<keyword evidence="3" id="KW-1185">Reference proteome</keyword>
<dbReference type="InterPro" id="IPR011009">
    <property type="entry name" value="Kinase-like_dom_sf"/>
</dbReference>
<gene>
    <name evidence="2" type="ORF">N475_25520</name>
</gene>
<dbReference type="InterPro" id="IPR012341">
    <property type="entry name" value="6hp_glycosidase-like_sf"/>
</dbReference>
<dbReference type="GO" id="GO:0004672">
    <property type="term" value="F:protein kinase activity"/>
    <property type="evidence" value="ECO:0007669"/>
    <property type="project" value="InterPro"/>
</dbReference>
<dbReference type="InterPro" id="IPR007822">
    <property type="entry name" value="LANC-like"/>
</dbReference>
<dbReference type="NCBIfam" id="NF038151">
    <property type="entry name" value="lanthi_synth_III"/>
    <property type="match status" value="1"/>
</dbReference>
<dbReference type="GO" id="GO:0005975">
    <property type="term" value="P:carbohydrate metabolic process"/>
    <property type="evidence" value="ECO:0007669"/>
    <property type="project" value="InterPro"/>
</dbReference>
<evidence type="ECO:0000313" key="2">
    <source>
        <dbReference type="EMBL" id="KZN47822.1"/>
    </source>
</evidence>
<evidence type="ECO:0000259" key="1">
    <source>
        <dbReference type="PROSITE" id="PS50011"/>
    </source>
</evidence>
<dbReference type="Pfam" id="PF25816">
    <property type="entry name" value="RamC_N"/>
    <property type="match status" value="1"/>
</dbReference>
<dbReference type="Pfam" id="PF05147">
    <property type="entry name" value="LANC_like"/>
    <property type="match status" value="1"/>
</dbReference>
<dbReference type="CDD" id="cd04791">
    <property type="entry name" value="LanC_SerThrkinase"/>
    <property type="match status" value="1"/>
</dbReference>
<dbReference type="SUPFAM" id="SSF158745">
    <property type="entry name" value="LanC-like"/>
    <property type="match status" value="1"/>
</dbReference>
<dbReference type="RefSeq" id="WP_063355935.1">
    <property type="nucleotide sequence ID" value="NZ_AQHB01000037.1"/>
</dbReference>
<dbReference type="PATRIC" id="fig|1365250.3.peg.107"/>
<dbReference type="Pfam" id="PF00069">
    <property type="entry name" value="Pkinase"/>
    <property type="match status" value="1"/>
</dbReference>
<dbReference type="SMART" id="SM00220">
    <property type="entry name" value="S_TKc"/>
    <property type="match status" value="1"/>
</dbReference>
<dbReference type="GO" id="GO:0031179">
    <property type="term" value="P:peptide modification"/>
    <property type="evidence" value="ECO:0007669"/>
    <property type="project" value="InterPro"/>
</dbReference>
<dbReference type="SUPFAM" id="SSF56112">
    <property type="entry name" value="Protein kinase-like (PK-like)"/>
    <property type="match status" value="1"/>
</dbReference>
<accession>A0A167CLY4</accession>
<proteinExistence type="predicted"/>
<dbReference type="PRINTS" id="PR01950">
    <property type="entry name" value="LANCSUPER"/>
</dbReference>
<feature type="domain" description="Protein kinase" evidence="1">
    <location>
        <begin position="225"/>
        <end position="549"/>
    </location>
</feature>